<dbReference type="PROSITE" id="PS50943">
    <property type="entry name" value="HTH_CROC1"/>
    <property type="match status" value="1"/>
</dbReference>
<dbReference type="PANTHER" id="PTHR36511:SF4">
    <property type="entry name" value="ANTITOXIN MQSA"/>
    <property type="match status" value="1"/>
</dbReference>
<dbReference type="InterPro" id="IPR001387">
    <property type="entry name" value="Cro/C1-type_HTH"/>
</dbReference>
<dbReference type="CDD" id="cd00093">
    <property type="entry name" value="HTH_XRE"/>
    <property type="match status" value="1"/>
</dbReference>
<name>A0A6L2ZNB3_9ENTR</name>
<dbReference type="InterPro" id="IPR032758">
    <property type="entry name" value="MqsA/HigA-2"/>
</dbReference>
<dbReference type="Gene3D" id="3.10.20.860">
    <property type="match status" value="1"/>
</dbReference>
<evidence type="ECO:0000256" key="3">
    <source>
        <dbReference type="ARBA" id="ARBA00023163"/>
    </source>
</evidence>
<dbReference type="NCBIfam" id="TIGR03831">
    <property type="entry name" value="YgiT_finger"/>
    <property type="match status" value="1"/>
</dbReference>
<gene>
    <name evidence="5" type="primary">ygiT</name>
    <name evidence="5" type="ORF">RINTU1_10370</name>
</gene>
<dbReference type="InterPro" id="IPR052359">
    <property type="entry name" value="HTH-type_reg/antitoxin"/>
</dbReference>
<dbReference type="SMART" id="SM00530">
    <property type="entry name" value="HTH_XRE"/>
    <property type="match status" value="1"/>
</dbReference>
<keyword evidence="1" id="KW-0805">Transcription regulation</keyword>
<dbReference type="GO" id="GO:0003677">
    <property type="term" value="F:DNA binding"/>
    <property type="evidence" value="ECO:0007669"/>
    <property type="project" value="UniProtKB-KW"/>
</dbReference>
<dbReference type="NCBIfam" id="TIGR03830">
    <property type="entry name" value="CxxCG_CxxCG_HTH"/>
    <property type="match status" value="1"/>
</dbReference>
<accession>A0A6L2ZNB3</accession>
<dbReference type="EMBL" id="BLXO01000002">
    <property type="protein sequence ID" value="GFN45741.1"/>
    <property type="molecule type" value="Genomic_DNA"/>
</dbReference>
<dbReference type="InterPro" id="IPR022452">
    <property type="entry name" value="MqsA"/>
</dbReference>
<dbReference type="AlphaFoldDB" id="A0A6L2ZNB3"/>
<evidence type="ECO:0000256" key="1">
    <source>
        <dbReference type="ARBA" id="ARBA00023015"/>
    </source>
</evidence>
<dbReference type="PANTHER" id="PTHR36511">
    <property type="entry name" value="MERR FAMILY BACTERIAL REGULATORY PROTEIN"/>
    <property type="match status" value="1"/>
</dbReference>
<comment type="caution">
    <text evidence="5">The sequence shown here is derived from an EMBL/GenBank/DDBJ whole genome shotgun (WGS) entry which is preliminary data.</text>
</comment>
<organism evidence="5 6">
    <name type="scientific">Candidatus Regiella insecticola</name>
    <dbReference type="NCBI Taxonomy" id="138073"/>
    <lineage>
        <taxon>Bacteria</taxon>
        <taxon>Pseudomonadati</taxon>
        <taxon>Pseudomonadota</taxon>
        <taxon>Gammaproteobacteria</taxon>
        <taxon>Enterobacterales</taxon>
        <taxon>Enterobacteriaceae</taxon>
        <taxon>aphid secondary symbionts</taxon>
        <taxon>Candidatus Regiella</taxon>
    </lineage>
</organism>
<dbReference type="InterPro" id="IPR010982">
    <property type="entry name" value="Lambda_DNA-bd_dom_sf"/>
</dbReference>
<dbReference type="Gene3D" id="1.10.260.40">
    <property type="entry name" value="lambda repressor-like DNA-binding domains"/>
    <property type="match status" value="1"/>
</dbReference>
<feature type="domain" description="HTH cro/C1-type" evidence="4">
    <location>
        <begin position="74"/>
        <end position="127"/>
    </location>
</feature>
<reference evidence="5 6" key="1">
    <citation type="submission" date="2020-06" db="EMBL/GenBank/DDBJ databases">
        <title>The genome sequence of Candidatus Regiella insecticola strain Tut.</title>
        <authorList>
            <person name="Nikoh N."/>
            <person name="Tsuchida T."/>
            <person name="Koga R."/>
            <person name="Oshima K."/>
            <person name="Hattori M."/>
            <person name="Fukatsu T."/>
        </authorList>
    </citation>
    <scope>NUCLEOTIDE SEQUENCE [LARGE SCALE GENOMIC DNA]</scope>
    <source>
        <strain evidence="5 6">Tut</strain>
    </source>
</reference>
<protein>
    <submittedName>
        <fullName evidence="5">Antitoxin</fullName>
    </submittedName>
</protein>
<dbReference type="Proteomes" id="UP000504714">
    <property type="component" value="Unassembled WGS sequence"/>
</dbReference>
<proteinExistence type="predicted"/>
<evidence type="ECO:0000256" key="2">
    <source>
        <dbReference type="ARBA" id="ARBA00023125"/>
    </source>
</evidence>
<keyword evidence="2" id="KW-0238">DNA-binding</keyword>
<evidence type="ECO:0000313" key="5">
    <source>
        <dbReference type="EMBL" id="GFN45741.1"/>
    </source>
</evidence>
<dbReference type="InterPro" id="IPR022453">
    <property type="entry name" value="Znf_MqsA-type"/>
</dbReference>
<evidence type="ECO:0000313" key="6">
    <source>
        <dbReference type="Proteomes" id="UP000504714"/>
    </source>
</evidence>
<dbReference type="SUPFAM" id="SSF47413">
    <property type="entry name" value="lambda repressor-like DNA-binding domains"/>
    <property type="match status" value="1"/>
</dbReference>
<sequence length="132" mass="14380">MKCPLCGAADLIRDVRDLPHTYKGETTVIPMVEGDYCPACNDVVICAHHASRVSTAMLSFNKQVNASIISPAFIAEIRSKLALSQREAGEIFGGGVNAFSRYETGKAKPPLSTVKLLRILEKHPDLLQEVRA</sequence>
<evidence type="ECO:0000259" key="4">
    <source>
        <dbReference type="PROSITE" id="PS50943"/>
    </source>
</evidence>
<dbReference type="Pfam" id="PF15731">
    <property type="entry name" value="MqsA_antitoxin"/>
    <property type="match status" value="1"/>
</dbReference>
<keyword evidence="3" id="KW-0804">Transcription</keyword>
<dbReference type="CDD" id="cd12870">
    <property type="entry name" value="MqsA"/>
    <property type="match status" value="1"/>
</dbReference>